<dbReference type="SMART" id="SM00943">
    <property type="entry name" value="Prim-Pol"/>
    <property type="match status" value="1"/>
</dbReference>
<gene>
    <name evidence="6" type="ORF">FC56_GL000316</name>
</gene>
<evidence type="ECO:0000259" key="5">
    <source>
        <dbReference type="PROSITE" id="PS51206"/>
    </source>
</evidence>
<sequence length="782" mass="89648">MANELMSPYLWINRGFKVFPLAANSKVPNLGQRGFKDAVESEDDFNSLRKSPEDNVGIVLENTKYLVIDVDRHNGVDNVAALGTDLEEMKETYYETTPNDGYHFFYMIDPKKKIGVRKTIPVTLDNGAHVEIKMQHVVVSPSKIDGKAYTPHGNWDDVKVAPDWVNNAIAEEKRLKEEQQYTTESIERAYVDDTTAIRAIQNYIERHSDDLQDEAKYKTFLFEIVGNVLDNEISKTVANRAVVLAANGDPEWVKNNKRDLAYRLNNTAPGQNKLPFKTYFGLNKAPEYQYEEVPEDTDESQPKQKRLNIAALADEYHEQEHSEKAPDTTHVMGLMMTEYKFVILGHEENSPLAVYDKQQGLYRTSDNFIDFLILQEAPRLTSRQITEVHQKISWQALSCNRVEPTKDKNLIPVKNGIFKVDTGELLPFSSDYIFTSEIATPFDPDAKEPELGPNNWKPSEWLMGIANGDKDVNTLLWQVIHASINGSFSYRKSIWLLGKGNDGKGTFQELIMGVVGQQNTAALKINDFSQRFAMAQLVGKSVVIGDDVPAGIYLDDSSNFNAVVTGDVVQVEQKNRPAYAMQLTPTVIQSTNEMPKFKNTSNGTNRRLIIVPFNHQFTSNNDDWRIKDEYVTNPDVSKWVLKKALTMDRFEKFIEPDIVQKQLEIFKEDNNPLFNFKSEVFDKYEPEVIPVGAVYVYYVQYQKDNGQRNIMSQRKFTKQFGELIADDYERKSYRLKDNSWKFEEFTRGNNSDVGQRLLQYEGADMNKCYVKVNIPRHLNQFK</sequence>
<dbReference type="Pfam" id="PF09250">
    <property type="entry name" value="Prim-Pol"/>
    <property type="match status" value="1"/>
</dbReference>
<keyword evidence="3" id="KW-0347">Helicase</keyword>
<evidence type="ECO:0000256" key="2">
    <source>
        <dbReference type="ARBA" id="ARBA00022801"/>
    </source>
</evidence>
<dbReference type="PATRIC" id="fig|1423802.4.peg.327"/>
<comment type="caution">
    <text evidence="6">The sequence shown here is derived from an EMBL/GenBank/DDBJ whole genome shotgun (WGS) entry which is preliminary data.</text>
</comment>
<accession>A0A0R2CR58</accession>
<keyword evidence="7" id="KW-1185">Reference proteome</keyword>
<dbReference type="Gene3D" id="3.40.50.300">
    <property type="entry name" value="P-loop containing nucleotide triphosphate hydrolases"/>
    <property type="match status" value="1"/>
</dbReference>
<dbReference type="Pfam" id="PF03288">
    <property type="entry name" value="Pox_D5"/>
    <property type="match status" value="1"/>
</dbReference>
<dbReference type="CDD" id="cd04859">
    <property type="entry name" value="Prim_Pol"/>
    <property type="match status" value="1"/>
</dbReference>
<organism evidence="6 7">
    <name type="scientific">Lentilactobacillus senioris DSM 24302 = JCM 17472</name>
    <dbReference type="NCBI Taxonomy" id="1423802"/>
    <lineage>
        <taxon>Bacteria</taxon>
        <taxon>Bacillati</taxon>
        <taxon>Bacillota</taxon>
        <taxon>Bacilli</taxon>
        <taxon>Lactobacillales</taxon>
        <taxon>Lactobacillaceae</taxon>
        <taxon>Lentilactobacillus</taxon>
    </lineage>
</organism>
<dbReference type="Proteomes" id="UP000051256">
    <property type="component" value="Unassembled WGS sequence"/>
</dbReference>
<dbReference type="InterPro" id="IPR014015">
    <property type="entry name" value="Helicase_SF3_DNA-vir"/>
</dbReference>
<dbReference type="GO" id="GO:0004386">
    <property type="term" value="F:helicase activity"/>
    <property type="evidence" value="ECO:0007669"/>
    <property type="project" value="UniProtKB-KW"/>
</dbReference>
<evidence type="ECO:0000313" key="7">
    <source>
        <dbReference type="Proteomes" id="UP000051256"/>
    </source>
</evidence>
<dbReference type="SUPFAM" id="SSF52540">
    <property type="entry name" value="P-loop containing nucleoside triphosphate hydrolases"/>
    <property type="match status" value="1"/>
</dbReference>
<keyword evidence="2" id="KW-0378">Hydrolase</keyword>
<proteinExistence type="predicted"/>
<dbReference type="InterPro" id="IPR015330">
    <property type="entry name" value="DNA_primase/pol_bifunc_N"/>
</dbReference>
<feature type="domain" description="SF3 helicase" evidence="5">
    <location>
        <begin position="471"/>
        <end position="626"/>
    </location>
</feature>
<keyword evidence="4" id="KW-0067">ATP-binding</keyword>
<dbReference type="SMART" id="SM00885">
    <property type="entry name" value="D5_N"/>
    <property type="match status" value="1"/>
</dbReference>
<dbReference type="RefSeq" id="WP_056978168.1">
    <property type="nucleotide sequence ID" value="NZ_AYZR01000008.1"/>
</dbReference>
<dbReference type="InterPro" id="IPR014818">
    <property type="entry name" value="Phage/plasmid_primase_P4_C"/>
</dbReference>
<dbReference type="PROSITE" id="PS51206">
    <property type="entry name" value="SF3_HELICASE_1"/>
    <property type="match status" value="1"/>
</dbReference>
<keyword evidence="1" id="KW-0547">Nucleotide-binding</keyword>
<dbReference type="InterPro" id="IPR051620">
    <property type="entry name" value="ORF904-like_C"/>
</dbReference>
<dbReference type="InterPro" id="IPR004968">
    <property type="entry name" value="DNA_primase/NTPase_C"/>
</dbReference>
<dbReference type="GO" id="GO:0005524">
    <property type="term" value="F:ATP binding"/>
    <property type="evidence" value="ECO:0007669"/>
    <property type="project" value="UniProtKB-KW"/>
</dbReference>
<protein>
    <submittedName>
        <fullName evidence="6">Primase</fullName>
    </submittedName>
</protein>
<evidence type="ECO:0000313" key="6">
    <source>
        <dbReference type="EMBL" id="KRM93600.1"/>
    </source>
</evidence>
<dbReference type="Pfam" id="PF08706">
    <property type="entry name" value="D5_N"/>
    <property type="match status" value="1"/>
</dbReference>
<evidence type="ECO:0000256" key="1">
    <source>
        <dbReference type="ARBA" id="ARBA00022741"/>
    </source>
</evidence>
<dbReference type="PANTHER" id="PTHR35372">
    <property type="entry name" value="ATP BINDING PROTEIN-RELATED"/>
    <property type="match status" value="1"/>
</dbReference>
<dbReference type="InterPro" id="IPR006500">
    <property type="entry name" value="Helicase_put_C_phage/plasmid"/>
</dbReference>
<dbReference type="STRING" id="1423802.FC56_GL000316"/>
<dbReference type="InterPro" id="IPR027417">
    <property type="entry name" value="P-loop_NTPase"/>
</dbReference>
<name>A0A0R2CR58_9LACO</name>
<dbReference type="SUPFAM" id="SSF56747">
    <property type="entry name" value="Prim-pol domain"/>
    <property type="match status" value="1"/>
</dbReference>
<dbReference type="GO" id="GO:0016787">
    <property type="term" value="F:hydrolase activity"/>
    <property type="evidence" value="ECO:0007669"/>
    <property type="project" value="UniProtKB-KW"/>
</dbReference>
<dbReference type="EMBL" id="AYZR01000008">
    <property type="protein sequence ID" value="KRM93600.1"/>
    <property type="molecule type" value="Genomic_DNA"/>
</dbReference>
<dbReference type="NCBIfam" id="TIGR01613">
    <property type="entry name" value="primase_Cterm"/>
    <property type="match status" value="1"/>
</dbReference>
<reference evidence="6 7" key="1">
    <citation type="journal article" date="2015" name="Genome Announc.">
        <title>Expanding the biotechnology potential of lactobacilli through comparative genomics of 213 strains and associated genera.</title>
        <authorList>
            <person name="Sun Z."/>
            <person name="Harris H.M."/>
            <person name="McCann A."/>
            <person name="Guo C."/>
            <person name="Argimon S."/>
            <person name="Zhang W."/>
            <person name="Yang X."/>
            <person name="Jeffery I.B."/>
            <person name="Cooney J.C."/>
            <person name="Kagawa T.F."/>
            <person name="Liu W."/>
            <person name="Song Y."/>
            <person name="Salvetti E."/>
            <person name="Wrobel A."/>
            <person name="Rasinkangas P."/>
            <person name="Parkhill J."/>
            <person name="Rea M.C."/>
            <person name="O'Sullivan O."/>
            <person name="Ritari J."/>
            <person name="Douillard F.P."/>
            <person name="Paul Ross R."/>
            <person name="Yang R."/>
            <person name="Briner A.E."/>
            <person name="Felis G.E."/>
            <person name="de Vos W.M."/>
            <person name="Barrangou R."/>
            <person name="Klaenhammer T.R."/>
            <person name="Caufield P.W."/>
            <person name="Cui Y."/>
            <person name="Zhang H."/>
            <person name="O'Toole P.W."/>
        </authorList>
    </citation>
    <scope>NUCLEOTIDE SEQUENCE [LARGE SCALE GENOMIC DNA]</scope>
    <source>
        <strain evidence="6 7">DSM 24302</strain>
    </source>
</reference>
<evidence type="ECO:0000256" key="3">
    <source>
        <dbReference type="ARBA" id="ARBA00022806"/>
    </source>
</evidence>
<evidence type="ECO:0000256" key="4">
    <source>
        <dbReference type="ARBA" id="ARBA00022840"/>
    </source>
</evidence>
<dbReference type="PANTHER" id="PTHR35372:SF2">
    <property type="entry name" value="SF3 HELICASE DOMAIN-CONTAINING PROTEIN"/>
    <property type="match status" value="1"/>
</dbReference>
<dbReference type="InterPro" id="IPR045455">
    <property type="entry name" value="NrS-1_pol-like_helicase"/>
</dbReference>
<dbReference type="Pfam" id="PF19263">
    <property type="entry name" value="DUF5906"/>
    <property type="match status" value="1"/>
</dbReference>
<dbReference type="AlphaFoldDB" id="A0A0R2CR58"/>